<name>A0A1A9ZRY7_GLOPL</name>
<accession>A0A1A9ZRY7</accession>
<dbReference type="Proteomes" id="UP000092445">
    <property type="component" value="Unassembled WGS sequence"/>
</dbReference>
<protein>
    <submittedName>
        <fullName evidence="1">Uncharacterized protein</fullName>
    </submittedName>
</protein>
<proteinExistence type="predicted"/>
<dbReference type="AlphaFoldDB" id="A0A1A9ZRY7"/>
<dbReference type="EnsemblMetazoa" id="GPAI023169-RA">
    <property type="protein sequence ID" value="GPAI023169-PA"/>
    <property type="gene ID" value="GPAI023169"/>
</dbReference>
<sequence>MEQKVQWSFLYPPEKDVLFDNQVVRAYMNEAKQARGKPIRIVAYVQMSFAVPSTIYRIPPRSGVLRELEALQWLRNEMRRGIGSVITCVPDFECDSLMKDIANLSKRGNMEIAAAIPEPSRQEVNNIISDFIHRDQCK</sequence>
<organism evidence="1 2">
    <name type="scientific">Glossina pallidipes</name>
    <name type="common">Tsetse fly</name>
    <dbReference type="NCBI Taxonomy" id="7398"/>
    <lineage>
        <taxon>Eukaryota</taxon>
        <taxon>Metazoa</taxon>
        <taxon>Ecdysozoa</taxon>
        <taxon>Arthropoda</taxon>
        <taxon>Hexapoda</taxon>
        <taxon>Insecta</taxon>
        <taxon>Pterygota</taxon>
        <taxon>Neoptera</taxon>
        <taxon>Endopterygota</taxon>
        <taxon>Diptera</taxon>
        <taxon>Brachycera</taxon>
        <taxon>Muscomorpha</taxon>
        <taxon>Hippoboscoidea</taxon>
        <taxon>Glossinidae</taxon>
        <taxon>Glossina</taxon>
    </lineage>
</organism>
<keyword evidence="2" id="KW-1185">Reference proteome</keyword>
<evidence type="ECO:0000313" key="2">
    <source>
        <dbReference type="Proteomes" id="UP000092445"/>
    </source>
</evidence>
<dbReference type="VEuPathDB" id="VectorBase:GPAI023169"/>
<reference evidence="1" key="2">
    <citation type="submission" date="2020-05" db="UniProtKB">
        <authorList>
            <consortium name="EnsemblMetazoa"/>
        </authorList>
    </citation>
    <scope>IDENTIFICATION</scope>
    <source>
        <strain evidence="1">IAEA</strain>
    </source>
</reference>
<reference evidence="2" key="1">
    <citation type="submission" date="2014-03" db="EMBL/GenBank/DDBJ databases">
        <authorList>
            <person name="Aksoy S."/>
            <person name="Warren W."/>
            <person name="Wilson R.K."/>
        </authorList>
    </citation>
    <scope>NUCLEOTIDE SEQUENCE [LARGE SCALE GENOMIC DNA]</scope>
    <source>
        <strain evidence="2">IAEA</strain>
    </source>
</reference>
<evidence type="ECO:0000313" key="1">
    <source>
        <dbReference type="EnsemblMetazoa" id="GPAI023169-PA"/>
    </source>
</evidence>